<evidence type="ECO:0000259" key="2">
    <source>
        <dbReference type="PROSITE" id="PS50879"/>
    </source>
</evidence>
<dbReference type="SUPFAM" id="SSF53098">
    <property type="entry name" value="Ribonuclease H-like"/>
    <property type="match status" value="2"/>
</dbReference>
<dbReference type="AlphaFoldDB" id="A0A2I0V916"/>
<evidence type="ECO:0000313" key="5">
    <source>
        <dbReference type="Proteomes" id="UP000233837"/>
    </source>
</evidence>
<dbReference type="PROSITE" id="PS50994">
    <property type="entry name" value="INTEGRASE"/>
    <property type="match status" value="1"/>
</dbReference>
<dbReference type="GO" id="GO:0004523">
    <property type="term" value="F:RNA-DNA hybrid ribonuclease activity"/>
    <property type="evidence" value="ECO:0007669"/>
    <property type="project" value="InterPro"/>
</dbReference>
<dbReference type="Gene3D" id="1.10.340.70">
    <property type="match status" value="1"/>
</dbReference>
<accession>A0A2I0V916</accession>
<dbReference type="InterPro" id="IPR012337">
    <property type="entry name" value="RNaseH-like_sf"/>
</dbReference>
<gene>
    <name evidence="4" type="ORF">MA16_Dca019608</name>
</gene>
<feature type="coiled-coil region" evidence="1">
    <location>
        <begin position="631"/>
        <end position="658"/>
    </location>
</feature>
<organism evidence="4 5">
    <name type="scientific">Dendrobium catenatum</name>
    <dbReference type="NCBI Taxonomy" id="906689"/>
    <lineage>
        <taxon>Eukaryota</taxon>
        <taxon>Viridiplantae</taxon>
        <taxon>Streptophyta</taxon>
        <taxon>Embryophyta</taxon>
        <taxon>Tracheophyta</taxon>
        <taxon>Spermatophyta</taxon>
        <taxon>Magnoliopsida</taxon>
        <taxon>Liliopsida</taxon>
        <taxon>Asparagales</taxon>
        <taxon>Orchidaceae</taxon>
        <taxon>Epidendroideae</taxon>
        <taxon>Malaxideae</taxon>
        <taxon>Dendrobiinae</taxon>
        <taxon>Dendrobium</taxon>
    </lineage>
</organism>
<evidence type="ECO:0000259" key="3">
    <source>
        <dbReference type="PROSITE" id="PS50994"/>
    </source>
</evidence>
<dbReference type="PANTHER" id="PTHR48475:SF1">
    <property type="entry name" value="RNASE H TYPE-1 DOMAIN-CONTAINING PROTEIN"/>
    <property type="match status" value="1"/>
</dbReference>
<keyword evidence="5" id="KW-1185">Reference proteome</keyword>
<dbReference type="PROSITE" id="PS50879">
    <property type="entry name" value="RNASE_H_1"/>
    <property type="match status" value="1"/>
</dbReference>
<dbReference type="Pfam" id="PF13456">
    <property type="entry name" value="RVT_3"/>
    <property type="match status" value="1"/>
</dbReference>
<dbReference type="CDD" id="cd09279">
    <property type="entry name" value="RNase_HI_like"/>
    <property type="match status" value="1"/>
</dbReference>
<dbReference type="Proteomes" id="UP000233837">
    <property type="component" value="Unassembled WGS sequence"/>
</dbReference>
<keyword evidence="1" id="KW-0175">Coiled coil</keyword>
<dbReference type="InterPro" id="IPR041588">
    <property type="entry name" value="Integrase_H2C2"/>
</dbReference>
<dbReference type="PANTHER" id="PTHR48475">
    <property type="entry name" value="RIBONUCLEASE H"/>
    <property type="match status" value="1"/>
</dbReference>
<dbReference type="Pfam" id="PF17921">
    <property type="entry name" value="Integrase_H2C2"/>
    <property type="match status" value="1"/>
</dbReference>
<reference evidence="4 5" key="2">
    <citation type="journal article" date="2017" name="Nature">
        <title>The Apostasia genome and the evolution of orchids.</title>
        <authorList>
            <person name="Zhang G.Q."/>
            <person name="Liu K.W."/>
            <person name="Li Z."/>
            <person name="Lohaus R."/>
            <person name="Hsiao Y.Y."/>
            <person name="Niu S.C."/>
            <person name="Wang J.Y."/>
            <person name="Lin Y.C."/>
            <person name="Xu Q."/>
            <person name="Chen L.J."/>
            <person name="Yoshida K."/>
            <person name="Fujiwara S."/>
            <person name="Wang Z.W."/>
            <person name="Zhang Y.Q."/>
            <person name="Mitsuda N."/>
            <person name="Wang M."/>
            <person name="Liu G.H."/>
            <person name="Pecoraro L."/>
            <person name="Huang H.X."/>
            <person name="Xiao X.J."/>
            <person name="Lin M."/>
            <person name="Wu X.Y."/>
            <person name="Wu W.L."/>
            <person name="Chen Y.Y."/>
            <person name="Chang S.B."/>
            <person name="Sakamoto S."/>
            <person name="Ohme-Takagi M."/>
            <person name="Yagi M."/>
            <person name="Zeng S.J."/>
            <person name="Shen C.Y."/>
            <person name="Yeh C.M."/>
            <person name="Luo Y.B."/>
            <person name="Tsai W.C."/>
            <person name="Van de Peer Y."/>
            <person name="Liu Z.J."/>
        </authorList>
    </citation>
    <scope>NUCLEOTIDE SEQUENCE [LARGE SCALE GENOMIC DNA]</scope>
    <source>
        <tissue evidence="4">The whole plant</tissue>
    </source>
</reference>
<dbReference type="GO" id="GO:0003676">
    <property type="term" value="F:nucleic acid binding"/>
    <property type="evidence" value="ECO:0007669"/>
    <property type="project" value="InterPro"/>
</dbReference>
<feature type="domain" description="RNase H type-1" evidence="2">
    <location>
        <begin position="122"/>
        <end position="275"/>
    </location>
</feature>
<evidence type="ECO:0000313" key="4">
    <source>
        <dbReference type="EMBL" id="PKU59906.1"/>
    </source>
</evidence>
<proteinExistence type="predicted"/>
<evidence type="ECO:0000256" key="1">
    <source>
        <dbReference type="SAM" id="Coils"/>
    </source>
</evidence>
<sequence>MRCEPQLQEQHAIEILLKNIHGPVAFLLKGFTIKTFEKLLNKASNLQEEVSQLPFAKDSTSLEMKKLKPQKVLEKKSGTVSAVDKGKQPMQTHLRKLPAKLSIYDALVLSKEMREALVKALLDPEICMAQLASTQCDEEALYFKEVPASIQQGESEETLPGQAGIGIVFVTPDRGIMYYSYHLSESRTNNEAEYETLITGLELTILNGIEEIKIFGDSQLVINQIARIFKVLKNTLVPYHQYVMHLLEQILNVTLYRIPRGKNSTADALAKLAKALAFPEEDSIPIEVQGRQVLSPIDLEHISRECSTEVKIVSAVNDEGLDWRKPFIEYLQENKLPQEKSAADKIKRRSLSYSLINNTLNKRSFDQMWLRCLNKSEAQKIVEEVHAGLCGAHQSGPKMKMKIKRMGYYWPSMIDDCMKIARHGHQCQVHGVVLHQPPNVLHPTIASWPFESWGTDIIGSIDPPSSRGHRFILAATDYFSKCAEAVPLREVKAQQVLKFFKENVVYRFGVPHWNILDNGRSFRNTKIKSFSKRHNIDWRYSTIYYPRANGLAEAFNKTLIQILKKTLDDNKRQWHEKLVEALWAYRTTYRTLTQSTTFALVFSSEAVIPLEVQLPSLRVVVNYQINTEQNARLGLEELEGLEEKRLQAQQNLKLYKAKMIQAHDKLVHPRTFQVGDLVLVL</sequence>
<feature type="domain" description="Integrase catalytic" evidence="3">
    <location>
        <begin position="445"/>
        <end position="617"/>
    </location>
</feature>
<dbReference type="Gene3D" id="3.30.420.10">
    <property type="entry name" value="Ribonuclease H-like superfamily/Ribonuclease H"/>
    <property type="match status" value="2"/>
</dbReference>
<dbReference type="InterPro" id="IPR002156">
    <property type="entry name" value="RNaseH_domain"/>
</dbReference>
<dbReference type="GO" id="GO:0015074">
    <property type="term" value="P:DNA integration"/>
    <property type="evidence" value="ECO:0007669"/>
    <property type="project" value="InterPro"/>
</dbReference>
<dbReference type="InterPro" id="IPR036397">
    <property type="entry name" value="RNaseH_sf"/>
</dbReference>
<dbReference type="InterPro" id="IPR001584">
    <property type="entry name" value="Integrase_cat-core"/>
</dbReference>
<name>A0A2I0V916_9ASPA</name>
<dbReference type="EMBL" id="KZ504038">
    <property type="protein sequence ID" value="PKU59906.1"/>
    <property type="molecule type" value="Genomic_DNA"/>
</dbReference>
<reference evidence="4 5" key="1">
    <citation type="journal article" date="2016" name="Sci. Rep.">
        <title>The Dendrobium catenatum Lindl. genome sequence provides insights into polysaccharide synthase, floral development and adaptive evolution.</title>
        <authorList>
            <person name="Zhang G.Q."/>
            <person name="Xu Q."/>
            <person name="Bian C."/>
            <person name="Tsai W.C."/>
            <person name="Yeh C.M."/>
            <person name="Liu K.W."/>
            <person name="Yoshida K."/>
            <person name="Zhang L.S."/>
            <person name="Chang S.B."/>
            <person name="Chen F."/>
            <person name="Shi Y."/>
            <person name="Su Y.Y."/>
            <person name="Zhang Y.Q."/>
            <person name="Chen L.J."/>
            <person name="Yin Y."/>
            <person name="Lin M."/>
            <person name="Huang H."/>
            <person name="Deng H."/>
            <person name="Wang Z.W."/>
            <person name="Zhu S.L."/>
            <person name="Zhao X."/>
            <person name="Deng C."/>
            <person name="Niu S.C."/>
            <person name="Huang J."/>
            <person name="Wang M."/>
            <person name="Liu G.H."/>
            <person name="Yang H.J."/>
            <person name="Xiao X.J."/>
            <person name="Hsiao Y.Y."/>
            <person name="Wu W.L."/>
            <person name="Chen Y.Y."/>
            <person name="Mitsuda N."/>
            <person name="Ohme-Takagi M."/>
            <person name="Luo Y.B."/>
            <person name="Van de Peer Y."/>
            <person name="Liu Z.J."/>
        </authorList>
    </citation>
    <scope>NUCLEOTIDE SEQUENCE [LARGE SCALE GENOMIC DNA]</scope>
    <source>
        <tissue evidence="4">The whole plant</tissue>
    </source>
</reference>
<protein>
    <submittedName>
        <fullName evidence="4">Uncharacterized protein</fullName>
    </submittedName>
</protein>